<protein>
    <submittedName>
        <fullName evidence="1">Uncharacterized protein</fullName>
    </submittedName>
</protein>
<reference evidence="2" key="1">
    <citation type="submission" date="2022-10" db="EMBL/GenBank/DDBJ databases">
        <title>Genome assembly of Pristionchus species.</title>
        <authorList>
            <person name="Yoshida K."/>
            <person name="Sommer R.J."/>
        </authorList>
    </citation>
    <scope>NUCLEOTIDE SEQUENCE [LARGE SCALE GENOMIC DNA]</scope>
    <source>
        <strain evidence="2">RS5460</strain>
    </source>
</reference>
<dbReference type="Proteomes" id="UP001328107">
    <property type="component" value="Unassembled WGS sequence"/>
</dbReference>
<dbReference type="AlphaFoldDB" id="A0AAN5IES0"/>
<evidence type="ECO:0000313" key="1">
    <source>
        <dbReference type="EMBL" id="GMR59926.1"/>
    </source>
</evidence>
<feature type="non-terminal residue" evidence="1">
    <location>
        <position position="1"/>
    </location>
</feature>
<gene>
    <name evidence="1" type="ORF">PMAYCL1PPCAC_30121</name>
</gene>
<feature type="non-terminal residue" evidence="1">
    <location>
        <position position="95"/>
    </location>
</feature>
<name>A0AAN5IES0_9BILA</name>
<accession>A0AAN5IES0</accession>
<proteinExistence type="predicted"/>
<dbReference type="EMBL" id="BTRK01000006">
    <property type="protein sequence ID" value="GMR59926.1"/>
    <property type="molecule type" value="Genomic_DNA"/>
</dbReference>
<evidence type="ECO:0000313" key="2">
    <source>
        <dbReference type="Proteomes" id="UP001328107"/>
    </source>
</evidence>
<comment type="caution">
    <text evidence="1">The sequence shown here is derived from an EMBL/GenBank/DDBJ whole genome shotgun (WGS) entry which is preliminary data.</text>
</comment>
<organism evidence="1 2">
    <name type="scientific">Pristionchus mayeri</name>
    <dbReference type="NCBI Taxonomy" id="1317129"/>
    <lineage>
        <taxon>Eukaryota</taxon>
        <taxon>Metazoa</taxon>
        <taxon>Ecdysozoa</taxon>
        <taxon>Nematoda</taxon>
        <taxon>Chromadorea</taxon>
        <taxon>Rhabditida</taxon>
        <taxon>Rhabditina</taxon>
        <taxon>Diplogasteromorpha</taxon>
        <taxon>Diplogasteroidea</taxon>
        <taxon>Neodiplogasteridae</taxon>
        <taxon>Pristionchus</taxon>
    </lineage>
</organism>
<keyword evidence="2" id="KW-1185">Reference proteome</keyword>
<sequence>FLSLFSYFKIALQTGSSLFKRLEAMWKAESYSGRFTRGKVSSFSTGSFSSYPSPSPFVGYSGHCARGSSSIVSTGSSAFHTVASPTVSVLARCNC</sequence>